<evidence type="ECO:0000313" key="2">
    <source>
        <dbReference type="EMBL" id="MCI3277938.1"/>
    </source>
</evidence>
<reference evidence="2" key="1">
    <citation type="submission" date="2022-03" db="EMBL/GenBank/DDBJ databases">
        <title>Streptomyces 7R015 and 7R016 isolated from Barleria lupulina in Thailand.</title>
        <authorList>
            <person name="Kanchanasin P."/>
            <person name="Phongsopitanun W."/>
            <person name="Tanasupawat S."/>
        </authorList>
    </citation>
    <scope>NUCLEOTIDE SEQUENCE</scope>
    <source>
        <strain evidence="2">7R015</strain>
    </source>
</reference>
<dbReference type="Proteomes" id="UP001165269">
    <property type="component" value="Unassembled WGS sequence"/>
</dbReference>
<dbReference type="InterPro" id="IPR002575">
    <property type="entry name" value="Aminoglycoside_PTrfase"/>
</dbReference>
<feature type="domain" description="Aminoglycoside phosphotransferase" evidence="1">
    <location>
        <begin position="34"/>
        <end position="284"/>
    </location>
</feature>
<proteinExistence type="predicted"/>
<dbReference type="InterPro" id="IPR041726">
    <property type="entry name" value="ACAD10_11_N"/>
</dbReference>
<dbReference type="Pfam" id="PF01636">
    <property type="entry name" value="APH"/>
    <property type="match status" value="1"/>
</dbReference>
<dbReference type="InterPro" id="IPR011009">
    <property type="entry name" value="Kinase-like_dom_sf"/>
</dbReference>
<dbReference type="Gene3D" id="3.90.1200.10">
    <property type="match status" value="1"/>
</dbReference>
<dbReference type="RefSeq" id="WP_242776023.1">
    <property type="nucleotide sequence ID" value="NZ_JALDAY010000017.1"/>
</dbReference>
<dbReference type="CDD" id="cd05154">
    <property type="entry name" value="ACAD10_11_N-like"/>
    <property type="match status" value="1"/>
</dbReference>
<accession>A0ABS9YL39</accession>
<keyword evidence="3" id="KW-1185">Reference proteome</keyword>
<dbReference type="InterPro" id="IPR051678">
    <property type="entry name" value="AGP_Transferase"/>
</dbReference>
<dbReference type="EMBL" id="JALDAY010000017">
    <property type="protein sequence ID" value="MCI3277938.1"/>
    <property type="molecule type" value="Genomic_DNA"/>
</dbReference>
<organism evidence="2 3">
    <name type="scientific">Streptomyces cylindrosporus</name>
    <dbReference type="NCBI Taxonomy" id="2927583"/>
    <lineage>
        <taxon>Bacteria</taxon>
        <taxon>Bacillati</taxon>
        <taxon>Actinomycetota</taxon>
        <taxon>Actinomycetes</taxon>
        <taxon>Kitasatosporales</taxon>
        <taxon>Streptomycetaceae</taxon>
        <taxon>Streptomyces</taxon>
    </lineage>
</organism>
<name>A0ABS9YL39_9ACTN</name>
<gene>
    <name evidence="2" type="ORF">MQP27_43425</name>
</gene>
<protein>
    <submittedName>
        <fullName evidence="2">Phosphotransferase family protein</fullName>
    </submittedName>
</protein>
<evidence type="ECO:0000259" key="1">
    <source>
        <dbReference type="Pfam" id="PF01636"/>
    </source>
</evidence>
<dbReference type="PANTHER" id="PTHR21310">
    <property type="entry name" value="AMINOGLYCOSIDE PHOSPHOTRANSFERASE-RELATED-RELATED"/>
    <property type="match status" value="1"/>
</dbReference>
<dbReference type="SUPFAM" id="SSF56112">
    <property type="entry name" value="Protein kinase-like (PK-like)"/>
    <property type="match status" value="1"/>
</dbReference>
<comment type="caution">
    <text evidence="2">The sequence shown here is derived from an EMBL/GenBank/DDBJ whole genome shotgun (WGS) entry which is preliminary data.</text>
</comment>
<evidence type="ECO:0000313" key="3">
    <source>
        <dbReference type="Proteomes" id="UP001165269"/>
    </source>
</evidence>
<sequence length="347" mass="37889">MSIVANSADPIVELTERTATAVRGWVPGATVVSVEPLTGGTSSLTYVARLAGVPAPYERVVLKVAPPGLAPVRNRDVLRQARLMQVLAGVPGVRVPKVLFLDEGEPPARQPFMAMELVAGECVEPVLVPRGRVPAEQVRARALDAARMLARLHRADPKRTPLAVEPVVTPDAEIDRWARAFTTVPEDLRAGCEKAEARLRATRPGAMMPVFTHGDYRLGNTLCDGVSVNAVIDWEIWSLGDPRVDITWLTFFTDEARHPASVSDEPTGMPGKAELIDAYQEARGSALPDLEWFEALTKYKEAAATALLIKRGRKAGRLTDMHRRMLPALPVLLEEALELLSTGRRRP</sequence>
<dbReference type="Gene3D" id="3.30.200.20">
    <property type="entry name" value="Phosphorylase Kinase, domain 1"/>
    <property type="match status" value="1"/>
</dbReference>